<comment type="caution">
    <text evidence="3">The sequence shown here is derived from an EMBL/GenBank/DDBJ whole genome shotgun (WGS) entry which is preliminary data.</text>
</comment>
<dbReference type="RefSeq" id="WP_147142849.1">
    <property type="nucleotide sequence ID" value="NZ_BAABIJ010000004.1"/>
</dbReference>
<feature type="transmembrane region" description="Helical" evidence="2">
    <location>
        <begin position="271"/>
        <end position="302"/>
    </location>
</feature>
<dbReference type="AlphaFoldDB" id="A0A562URU0"/>
<feature type="transmembrane region" description="Helical" evidence="2">
    <location>
        <begin position="234"/>
        <end position="259"/>
    </location>
</feature>
<evidence type="ECO:0000313" key="3">
    <source>
        <dbReference type="EMBL" id="TWJ08329.1"/>
    </source>
</evidence>
<sequence>MASPVEQSRRTGPAADGGDRPRSRPRWIGGGVAVFAAVLLVAGCAVWGGWLDARGHHLHLGNAWPLSGHWEPRITRWAVAPVLVAAVWIAWGPRVAARAPWRRLTALVYLVAVAWPVALASWDGPGALTAPLTTPYEYLHDVPRVTDLSTFLATYNDHVMDPPRWTTHVSGHPPGMLGLLTVLDRIGLGGPEWAAAMCIGAGAFAAPAVLSTVRVLSGEETARRAAPFLPAAPAALWIATSADAFFAGVAAAGVCALAHAAARTGARGDAWAVAGGLLLGGCLFLSYGLTLIGVLAVAVVVAQRRFRPLVVGGAVVVVLLLAAALAGFDWFTGLDLATQRVRAGRGWIERPEWYFWFANIAALAVAVGPATVAGLAWLRRDRFAVLPGAVAVILAVALASGLSVGETERIYLPFAVWLLPLAGLIPVRAARFGLAAQAVTAIAVTGFLVLWW</sequence>
<protein>
    <recommendedName>
        <fullName evidence="5">Integral membrane protein</fullName>
    </recommendedName>
</protein>
<dbReference type="EMBL" id="VLLL01000008">
    <property type="protein sequence ID" value="TWJ08329.1"/>
    <property type="molecule type" value="Genomic_DNA"/>
</dbReference>
<keyword evidence="2" id="KW-1133">Transmembrane helix</keyword>
<organism evidence="3 4">
    <name type="scientific">Stackebrandtia albiflava</name>
    <dbReference type="NCBI Taxonomy" id="406432"/>
    <lineage>
        <taxon>Bacteria</taxon>
        <taxon>Bacillati</taxon>
        <taxon>Actinomycetota</taxon>
        <taxon>Actinomycetes</taxon>
        <taxon>Glycomycetales</taxon>
        <taxon>Glycomycetaceae</taxon>
        <taxon>Stackebrandtia</taxon>
    </lineage>
</organism>
<accession>A0A562URU0</accession>
<keyword evidence="2" id="KW-0472">Membrane</keyword>
<feature type="transmembrane region" description="Helical" evidence="2">
    <location>
        <begin position="104"/>
        <end position="122"/>
    </location>
</feature>
<name>A0A562URU0_9ACTN</name>
<feature type="transmembrane region" description="Helical" evidence="2">
    <location>
        <begin position="309"/>
        <end position="333"/>
    </location>
</feature>
<feature type="transmembrane region" description="Helical" evidence="2">
    <location>
        <begin position="193"/>
        <end position="213"/>
    </location>
</feature>
<feature type="transmembrane region" description="Helical" evidence="2">
    <location>
        <begin position="74"/>
        <end position="92"/>
    </location>
</feature>
<feature type="region of interest" description="Disordered" evidence="1">
    <location>
        <begin position="1"/>
        <end position="24"/>
    </location>
</feature>
<dbReference type="Proteomes" id="UP000321617">
    <property type="component" value="Unassembled WGS sequence"/>
</dbReference>
<proteinExistence type="predicted"/>
<dbReference type="OrthoDB" id="5242248at2"/>
<keyword evidence="2" id="KW-0812">Transmembrane</keyword>
<feature type="transmembrane region" description="Helical" evidence="2">
    <location>
        <begin position="410"/>
        <end position="427"/>
    </location>
</feature>
<gene>
    <name evidence="3" type="ORF">LX16_4556</name>
</gene>
<evidence type="ECO:0008006" key="5">
    <source>
        <dbReference type="Google" id="ProtNLM"/>
    </source>
</evidence>
<feature type="transmembrane region" description="Helical" evidence="2">
    <location>
        <begin position="385"/>
        <end position="404"/>
    </location>
</feature>
<evidence type="ECO:0000256" key="1">
    <source>
        <dbReference type="SAM" id="MobiDB-lite"/>
    </source>
</evidence>
<feature type="transmembrane region" description="Helical" evidence="2">
    <location>
        <begin position="434"/>
        <end position="451"/>
    </location>
</feature>
<keyword evidence="4" id="KW-1185">Reference proteome</keyword>
<evidence type="ECO:0000256" key="2">
    <source>
        <dbReference type="SAM" id="Phobius"/>
    </source>
</evidence>
<feature type="transmembrane region" description="Helical" evidence="2">
    <location>
        <begin position="27"/>
        <end position="50"/>
    </location>
</feature>
<evidence type="ECO:0000313" key="4">
    <source>
        <dbReference type="Proteomes" id="UP000321617"/>
    </source>
</evidence>
<feature type="transmembrane region" description="Helical" evidence="2">
    <location>
        <begin position="353"/>
        <end position="378"/>
    </location>
</feature>
<reference evidence="3 4" key="1">
    <citation type="journal article" date="2013" name="Stand. Genomic Sci.">
        <title>Genomic Encyclopedia of Type Strains, Phase I: The one thousand microbial genomes (KMG-I) project.</title>
        <authorList>
            <person name="Kyrpides N.C."/>
            <person name="Woyke T."/>
            <person name="Eisen J.A."/>
            <person name="Garrity G."/>
            <person name="Lilburn T.G."/>
            <person name="Beck B.J."/>
            <person name="Whitman W.B."/>
            <person name="Hugenholtz P."/>
            <person name="Klenk H.P."/>
        </authorList>
    </citation>
    <scope>NUCLEOTIDE SEQUENCE [LARGE SCALE GENOMIC DNA]</scope>
    <source>
        <strain evidence="3 4">DSM 45044</strain>
    </source>
</reference>